<protein>
    <recommendedName>
        <fullName evidence="1">MULE transposase domain-containing protein</fullName>
    </recommendedName>
</protein>
<name>A0ABR2R223_9ROSI</name>
<organism evidence="2 3">
    <name type="scientific">Hibiscus sabdariffa</name>
    <name type="common">roselle</name>
    <dbReference type="NCBI Taxonomy" id="183260"/>
    <lineage>
        <taxon>Eukaryota</taxon>
        <taxon>Viridiplantae</taxon>
        <taxon>Streptophyta</taxon>
        <taxon>Embryophyta</taxon>
        <taxon>Tracheophyta</taxon>
        <taxon>Spermatophyta</taxon>
        <taxon>Magnoliopsida</taxon>
        <taxon>eudicotyledons</taxon>
        <taxon>Gunneridae</taxon>
        <taxon>Pentapetalae</taxon>
        <taxon>rosids</taxon>
        <taxon>malvids</taxon>
        <taxon>Malvales</taxon>
        <taxon>Malvaceae</taxon>
        <taxon>Malvoideae</taxon>
        <taxon>Hibiscus</taxon>
    </lineage>
</organism>
<dbReference type="Proteomes" id="UP001396334">
    <property type="component" value="Unassembled WGS sequence"/>
</dbReference>
<comment type="caution">
    <text evidence="2">The sequence shown here is derived from an EMBL/GenBank/DDBJ whole genome shotgun (WGS) entry which is preliminary data.</text>
</comment>
<evidence type="ECO:0000313" key="2">
    <source>
        <dbReference type="EMBL" id="KAK9007007.1"/>
    </source>
</evidence>
<accession>A0ABR2R223</accession>
<evidence type="ECO:0000259" key="1">
    <source>
        <dbReference type="Pfam" id="PF10551"/>
    </source>
</evidence>
<dbReference type="PANTHER" id="PTHR31973:SF187">
    <property type="entry name" value="MUTATOR TRANSPOSASE MUDRA PROTEIN"/>
    <property type="match status" value="1"/>
</dbReference>
<dbReference type="InterPro" id="IPR018289">
    <property type="entry name" value="MULE_transposase_dom"/>
</dbReference>
<dbReference type="EMBL" id="JBBPBN010000028">
    <property type="protein sequence ID" value="KAK9007007.1"/>
    <property type="molecule type" value="Genomic_DNA"/>
</dbReference>
<dbReference type="PANTHER" id="PTHR31973">
    <property type="entry name" value="POLYPROTEIN, PUTATIVE-RELATED"/>
    <property type="match status" value="1"/>
</dbReference>
<keyword evidence="3" id="KW-1185">Reference proteome</keyword>
<evidence type="ECO:0000313" key="3">
    <source>
        <dbReference type="Proteomes" id="UP001396334"/>
    </source>
</evidence>
<gene>
    <name evidence="2" type="ORF">V6N11_019335</name>
</gene>
<sequence>MTLERYNNVDNGPNGPLGIDGLVGEDNYDTQKDSGQLGRGAREVNEDCGDVGFGAADRNEECGGLGSTKGNKANIQSLGRTVGLSLVDENKDELEEGTFDLMVIRPTPVENPKFGRLYVCFSALNDCFKKYCKAVIGLDVCYLKSAFKGEILSVVGRDNNNQIFSIVWAVVEVKNRETWPWFCSKVISIVWCYCNERLRRSYRVSEVVKGAGWKRMKVGWRTVFRFGRLSVGGFSGRSGQNGLYSGPGQNGSTSVDAHTVQFFGVFGSHKKGMALKGIRTTGSMGGKVMSNTVFQLLFLIVRVSTDVVHRLVVGKAVSDASLPDKVYTAGDALRGNVQNPLKVWIYARDKIVLGLFVLFLDLWCAGFSIETIHISLDWIQFPWDIASIWFCRFLPYLNSINLAKPQGLDPTMILPFATIHWDSTFIWFWLFPLYGHDDCTYAEMDGWHGFMDRLNLVLGPPVFAPLTFMPRTLEFLGFFVPRSVLGTLNCAGSLLVFLLDIWEDLGLNQCWELSSSMRLSQVGVDMAWLALEVFCVITM</sequence>
<dbReference type="Pfam" id="PF10551">
    <property type="entry name" value="MULE"/>
    <property type="match status" value="1"/>
</dbReference>
<reference evidence="2 3" key="1">
    <citation type="journal article" date="2024" name="G3 (Bethesda)">
        <title>Genome assembly of Hibiscus sabdariffa L. provides insights into metabolisms of medicinal natural products.</title>
        <authorList>
            <person name="Kim T."/>
        </authorList>
    </citation>
    <scope>NUCLEOTIDE SEQUENCE [LARGE SCALE GENOMIC DNA]</scope>
    <source>
        <strain evidence="2">TK-2024</strain>
        <tissue evidence="2">Old leaves</tissue>
    </source>
</reference>
<proteinExistence type="predicted"/>
<feature type="domain" description="MULE transposase" evidence="1">
    <location>
        <begin position="135"/>
        <end position="195"/>
    </location>
</feature>